<feature type="compositionally biased region" description="Pro residues" evidence="6">
    <location>
        <begin position="635"/>
        <end position="645"/>
    </location>
</feature>
<feature type="region of interest" description="Disordered" evidence="6">
    <location>
        <begin position="595"/>
        <end position="646"/>
    </location>
</feature>
<evidence type="ECO:0000256" key="2">
    <source>
        <dbReference type="ARBA" id="ARBA00022737"/>
    </source>
</evidence>
<keyword evidence="3 5" id="KW-0863">Zinc-finger</keyword>
<evidence type="ECO:0000313" key="10">
    <source>
        <dbReference type="Proteomes" id="UP001208570"/>
    </source>
</evidence>
<dbReference type="InterPro" id="IPR006573">
    <property type="entry name" value="NHR_dom"/>
</dbReference>
<evidence type="ECO:0000256" key="4">
    <source>
        <dbReference type="ARBA" id="ARBA00022833"/>
    </source>
</evidence>
<proteinExistence type="predicted"/>
<dbReference type="InterPro" id="IPR013083">
    <property type="entry name" value="Znf_RING/FYVE/PHD"/>
</dbReference>
<feature type="region of interest" description="Disordered" evidence="6">
    <location>
        <begin position="1"/>
        <end position="29"/>
    </location>
</feature>
<dbReference type="Gene3D" id="2.60.120.920">
    <property type="match status" value="2"/>
</dbReference>
<dbReference type="GO" id="GO:0061630">
    <property type="term" value="F:ubiquitin protein ligase activity"/>
    <property type="evidence" value="ECO:0007669"/>
    <property type="project" value="TreeGrafter"/>
</dbReference>
<evidence type="ECO:0000259" key="8">
    <source>
        <dbReference type="PROSITE" id="PS51065"/>
    </source>
</evidence>
<evidence type="ECO:0008006" key="11">
    <source>
        <dbReference type="Google" id="ProtNLM"/>
    </source>
</evidence>
<sequence>MGQPVTGWDNLLGNGTTNGDNQSGNEDGLEFMFSTPEYGSSTMKGRPILFHRVHSENIQLSLDQHRAKRIESFCKGICFSDRSISVNERVHLKFAEVSTSWSGVVRVGFTSHDPVTINPAELPRYACPDLTYKPGYWAKALPERYAEQGTTLFYYLTRSGDVMFGINGEEKGIFFSSVATNCNLWALIDIYGNTTCMEFVDGWQLNNLGTNSALSSGGSVIQDLEQAFQHSLSIIQPTTPQPVLGHQTSSLPMLPISMVTHQNPASIGSLSIPPVTYHLDAVFAQLPFHHTMGHNVCLSSDRNTAVRLVEEYCNGYVFTNRPLLCGEKLVIQILSLQNEYTGGLAFGMTSCDPITISPDELPDDSDLLLDRPEYWVVNKDVCTTPEVGDELSFHLTTEGEVRYGKNGHYITTLMYIDKTLPMWAFFDVYGNTQKIHCLAFPFSVYLTPAVPVPGSTSQTGEMQRSPKLVTGLAKKACCLKTGAGSCWCLQLLVGVISPGVRCSQGSGLTVALPPPRNASVCSLPVTTSSGAVTPPPRPPPPRASPSGSIGHGASPSTRLKLEMMATQTIPPSLPPKHFKPTLQSQPLHPAELMQSPRVAGSPLPPPLVPTPLRPPPTPPERHGTKPSPRLQQPPVRLPKPAPPMSPMVKKVVQQEVPPATPINDHYDYDESCDNESNECKVCMNNAVDCVLYTCGHMCLCYECAQDIKNKHNLCPICRQEIRDIIRIYRS</sequence>
<accession>A0AAD9NCM5</accession>
<dbReference type="GO" id="GO:0008270">
    <property type="term" value="F:zinc ion binding"/>
    <property type="evidence" value="ECO:0007669"/>
    <property type="project" value="UniProtKB-KW"/>
</dbReference>
<dbReference type="PANTHER" id="PTHR12429:SF6">
    <property type="entry name" value="PROTEIN NEURALIZED"/>
    <property type="match status" value="1"/>
</dbReference>
<evidence type="ECO:0000256" key="3">
    <source>
        <dbReference type="ARBA" id="ARBA00022771"/>
    </source>
</evidence>
<dbReference type="CDD" id="cd16647">
    <property type="entry name" value="mRING-HC-C3HC5_NEU1"/>
    <property type="match status" value="1"/>
</dbReference>
<feature type="compositionally biased region" description="Low complexity" evidence="6">
    <location>
        <begin position="1"/>
        <end position="21"/>
    </location>
</feature>
<evidence type="ECO:0000256" key="6">
    <source>
        <dbReference type="SAM" id="MobiDB-lite"/>
    </source>
</evidence>
<evidence type="ECO:0000259" key="7">
    <source>
        <dbReference type="PROSITE" id="PS50089"/>
    </source>
</evidence>
<evidence type="ECO:0000256" key="5">
    <source>
        <dbReference type="PROSITE-ProRule" id="PRU00175"/>
    </source>
</evidence>
<keyword evidence="4" id="KW-0862">Zinc</keyword>
<feature type="domain" description="NHR" evidence="8">
    <location>
        <begin position="47"/>
        <end position="202"/>
    </location>
</feature>
<dbReference type="EMBL" id="JAODUP010000075">
    <property type="protein sequence ID" value="KAK2163673.1"/>
    <property type="molecule type" value="Genomic_DNA"/>
</dbReference>
<dbReference type="PROSITE" id="PS50089">
    <property type="entry name" value="ZF_RING_2"/>
    <property type="match status" value="1"/>
</dbReference>
<dbReference type="InterPro" id="IPR037962">
    <property type="entry name" value="Neuralized"/>
</dbReference>
<dbReference type="PROSITE" id="PS51065">
    <property type="entry name" value="NHR"/>
    <property type="match status" value="2"/>
</dbReference>
<feature type="domain" description="NHR" evidence="8">
    <location>
        <begin position="285"/>
        <end position="440"/>
    </location>
</feature>
<dbReference type="Gene3D" id="3.30.40.10">
    <property type="entry name" value="Zinc/RING finger domain, C3HC4 (zinc finger)"/>
    <property type="match status" value="1"/>
</dbReference>
<dbReference type="Pfam" id="PF13920">
    <property type="entry name" value="zf-C3HC4_3"/>
    <property type="match status" value="1"/>
</dbReference>
<dbReference type="FunFam" id="2.60.120.920:FF:000005">
    <property type="entry name" value="Putative E3 ubiquitin-protein ligase NEURL1B"/>
    <property type="match status" value="2"/>
</dbReference>
<dbReference type="Pfam" id="PF07177">
    <property type="entry name" value="Neuralized"/>
    <property type="match status" value="2"/>
</dbReference>
<evidence type="ECO:0000313" key="9">
    <source>
        <dbReference type="EMBL" id="KAK2163673.1"/>
    </source>
</evidence>
<dbReference type="SMART" id="SM00184">
    <property type="entry name" value="RING"/>
    <property type="match status" value="1"/>
</dbReference>
<keyword evidence="10" id="KW-1185">Reference proteome</keyword>
<reference evidence="9" key="1">
    <citation type="journal article" date="2023" name="Mol. Biol. Evol.">
        <title>Third-Generation Sequencing Reveals the Adaptive Role of the Epigenome in Three Deep-Sea Polychaetes.</title>
        <authorList>
            <person name="Perez M."/>
            <person name="Aroh O."/>
            <person name="Sun Y."/>
            <person name="Lan Y."/>
            <person name="Juniper S.K."/>
            <person name="Young C.R."/>
            <person name="Angers B."/>
            <person name="Qian P.Y."/>
        </authorList>
    </citation>
    <scope>NUCLEOTIDE SEQUENCE</scope>
    <source>
        <strain evidence="9">P08H-3</strain>
    </source>
</reference>
<dbReference type="AlphaFoldDB" id="A0AAD9NCM5"/>
<organism evidence="9 10">
    <name type="scientific">Paralvinella palmiformis</name>
    <dbReference type="NCBI Taxonomy" id="53620"/>
    <lineage>
        <taxon>Eukaryota</taxon>
        <taxon>Metazoa</taxon>
        <taxon>Spiralia</taxon>
        <taxon>Lophotrochozoa</taxon>
        <taxon>Annelida</taxon>
        <taxon>Polychaeta</taxon>
        <taxon>Sedentaria</taxon>
        <taxon>Canalipalpata</taxon>
        <taxon>Terebellida</taxon>
        <taxon>Terebelliformia</taxon>
        <taxon>Alvinellidae</taxon>
        <taxon>Paralvinella</taxon>
    </lineage>
</organism>
<comment type="caution">
    <text evidence="9">The sequence shown here is derived from an EMBL/GenBank/DDBJ whole genome shotgun (WGS) entry which is preliminary data.</text>
</comment>
<feature type="domain" description="RING-type" evidence="7">
    <location>
        <begin position="679"/>
        <end position="718"/>
    </location>
</feature>
<dbReference type="PANTHER" id="PTHR12429">
    <property type="entry name" value="NEURALIZED"/>
    <property type="match status" value="1"/>
</dbReference>
<protein>
    <recommendedName>
        <fullName evidence="11">Neuralized</fullName>
    </recommendedName>
</protein>
<evidence type="ECO:0000256" key="1">
    <source>
        <dbReference type="ARBA" id="ARBA00022723"/>
    </source>
</evidence>
<gene>
    <name evidence="9" type="ORF">LSH36_75g04037</name>
</gene>
<dbReference type="SMART" id="SM00588">
    <property type="entry name" value="NEUZ"/>
    <property type="match status" value="2"/>
</dbReference>
<name>A0AAD9NCM5_9ANNE</name>
<dbReference type="InterPro" id="IPR043136">
    <property type="entry name" value="B30.2/SPRY_sf"/>
</dbReference>
<keyword evidence="2" id="KW-0677">Repeat</keyword>
<keyword evidence="1" id="KW-0479">Metal-binding</keyword>
<dbReference type="SUPFAM" id="SSF57850">
    <property type="entry name" value="RING/U-box"/>
    <property type="match status" value="1"/>
</dbReference>
<feature type="region of interest" description="Disordered" evidence="6">
    <location>
        <begin position="522"/>
        <end position="555"/>
    </location>
</feature>
<dbReference type="InterPro" id="IPR001841">
    <property type="entry name" value="Znf_RING"/>
</dbReference>
<feature type="compositionally biased region" description="Pro residues" evidence="6">
    <location>
        <begin position="602"/>
        <end position="618"/>
    </location>
</feature>
<dbReference type="Proteomes" id="UP001208570">
    <property type="component" value="Unassembled WGS sequence"/>
</dbReference>
<feature type="compositionally biased region" description="Pro residues" evidence="6">
    <location>
        <begin position="533"/>
        <end position="543"/>
    </location>
</feature>